<dbReference type="OrthoDB" id="8762914at2759"/>
<feature type="domain" description="FAM171 N-terminal" evidence="11">
    <location>
        <begin position="39"/>
        <end position="290"/>
    </location>
</feature>
<comment type="caution">
    <text evidence="13">The sequence shown here is derived from an EMBL/GenBank/DDBJ whole genome shotgun (WGS) entry which is preliminary data.</text>
</comment>
<feature type="region of interest" description="Disordered" evidence="8">
    <location>
        <begin position="718"/>
        <end position="878"/>
    </location>
</feature>
<feature type="compositionally biased region" description="Polar residues" evidence="8">
    <location>
        <begin position="785"/>
        <end position="803"/>
    </location>
</feature>
<feature type="compositionally biased region" description="Basic and acidic residues" evidence="8">
    <location>
        <begin position="514"/>
        <end position="523"/>
    </location>
</feature>
<keyword evidence="5 9" id="KW-1133">Transmembrane helix</keyword>
<keyword evidence="14" id="KW-1185">Reference proteome</keyword>
<feature type="compositionally biased region" description="Pro residues" evidence="8">
    <location>
        <begin position="499"/>
        <end position="511"/>
    </location>
</feature>
<dbReference type="Pfam" id="PF10577">
    <property type="entry name" value="FAM171A1-2-B_N"/>
    <property type="match status" value="1"/>
</dbReference>
<sequence length="878" mass="96707">MAARRCCCSRLLLLLLLFPGGIGPALGKSPGDPPSPQEVLIKVQVYESGDLSPLAQAAVEIYGNRTSLASGSTDHEGISVLPISYRLGTWILVTAAKRSYVTNSVPWRVDKLPLYASVSLYLLPERPATLILYEDLVQILLGSPGVKSQPWVQFQRKAARLPRSSTYSQLSASLTTASGEHDMKGFPSFIGAESNANSTWLELAPIAAISVHLFTGNGTEVQLSGPVHLSIPLPSDTNAMTATSMPAWRFDTKSGLWIRNGTGLIRKEGRQLYWTFVSPQLGYWAAALPSPTTGLVAMAAGMKDITTYHTIFLLTILGALALLVLILLCLLIYYCRRRCLKPRQQHRKLQLSGTLDASKKDQATSMSQINLICTGHMETTSSNGDTDMHTPILKSAFSTSREFESSREEFFKQVSSQKLRHVSKASTDTLSHRGAPKEDYQRPGEGFSLKAARSMDVPGALEPPPLDEYKRSFSHQRMEDKSTETQRKHSRNESKPYLQEPPSPPPLPPPFDHYVGHKGEPKPPEFMMSQSVDHLARPTSLTQPGQLIFCGSIDHMKDNMYRNVMPTLVIPAHYMRLASDYPGPDQAGSGPAENQAEMEGLPVQAGMAMPHQFGPQDQQRQLLQQQLQLQHQQYQQMQQAGQLGEDSEGKGWGTHSSSVSGSVTIPVLFNESTMAQLNGELQALTEKKLLELGVKPHPRAWFVSLDGRSSQVRHSYIDLQTSEKSRSNDASLDSGVDVNEAKPHKRPKEERERPTAPAPALAPNQAPAPASVAYSKLVFTDDTEQSSSESRTAICSPEDNSLTPLLDENADHRAATIPRRGRSRGNSSRSSNSELRRDSMTSPEDDMNDPSEGGDEQGDKKSPWQKREERPLMVFNVK</sequence>
<proteinExistence type="inferred from homology"/>
<dbReference type="AlphaFoldDB" id="A0A151PC27"/>
<evidence type="ECO:0000256" key="4">
    <source>
        <dbReference type="ARBA" id="ARBA00022729"/>
    </source>
</evidence>
<feature type="compositionally biased region" description="Basic and acidic residues" evidence="8">
    <location>
        <begin position="474"/>
        <end position="494"/>
    </location>
</feature>
<feature type="compositionally biased region" description="Low complexity" evidence="8">
    <location>
        <begin position="824"/>
        <end position="833"/>
    </location>
</feature>
<accession>A0A151PC27</accession>
<evidence type="ECO:0000313" key="13">
    <source>
        <dbReference type="EMBL" id="KYO46602.1"/>
    </source>
</evidence>
<evidence type="ECO:0000256" key="3">
    <source>
        <dbReference type="ARBA" id="ARBA00022692"/>
    </source>
</evidence>
<reference evidence="13 14" key="1">
    <citation type="journal article" date="2012" name="Genome Biol.">
        <title>Sequencing three crocodilian genomes to illuminate the evolution of archosaurs and amniotes.</title>
        <authorList>
            <person name="St John J.A."/>
            <person name="Braun E.L."/>
            <person name="Isberg S.R."/>
            <person name="Miles L.G."/>
            <person name="Chong A.Y."/>
            <person name="Gongora J."/>
            <person name="Dalzell P."/>
            <person name="Moran C."/>
            <person name="Bed'hom B."/>
            <person name="Abzhanov A."/>
            <person name="Burgess S.C."/>
            <person name="Cooksey A.M."/>
            <person name="Castoe T.A."/>
            <person name="Crawford N.G."/>
            <person name="Densmore L.D."/>
            <person name="Drew J.C."/>
            <person name="Edwards S.V."/>
            <person name="Faircloth B.C."/>
            <person name="Fujita M.K."/>
            <person name="Greenwold M.J."/>
            <person name="Hoffmann F.G."/>
            <person name="Howard J.M."/>
            <person name="Iguchi T."/>
            <person name="Janes D.E."/>
            <person name="Khan S.Y."/>
            <person name="Kohno S."/>
            <person name="de Koning A.J."/>
            <person name="Lance S.L."/>
            <person name="McCarthy F.M."/>
            <person name="McCormack J.E."/>
            <person name="Merchant M.E."/>
            <person name="Peterson D.G."/>
            <person name="Pollock D.D."/>
            <person name="Pourmand N."/>
            <person name="Raney B.J."/>
            <person name="Roessler K.A."/>
            <person name="Sanford J.R."/>
            <person name="Sawyer R.H."/>
            <person name="Schmidt C.J."/>
            <person name="Triplett E.W."/>
            <person name="Tuberville T.D."/>
            <person name="Venegas-Anaya M."/>
            <person name="Howard J.T."/>
            <person name="Jarvis E.D."/>
            <person name="Guillette L.J.Jr."/>
            <person name="Glenn T.C."/>
            <person name="Green R.E."/>
            <person name="Ray D.A."/>
        </authorList>
    </citation>
    <scope>NUCLEOTIDE SEQUENCE [LARGE SCALE GENOMIC DNA]</scope>
    <source>
        <strain evidence="13">KSC_2009_1</strain>
    </source>
</reference>
<dbReference type="GO" id="GO:0016020">
    <property type="term" value="C:membrane"/>
    <property type="evidence" value="ECO:0007669"/>
    <property type="project" value="UniProtKB-SubCell"/>
</dbReference>
<evidence type="ECO:0000259" key="11">
    <source>
        <dbReference type="Pfam" id="PF10577"/>
    </source>
</evidence>
<dbReference type="InterPro" id="IPR049175">
    <property type="entry name" value="FAM171_C"/>
</dbReference>
<evidence type="ECO:0000256" key="10">
    <source>
        <dbReference type="SAM" id="SignalP"/>
    </source>
</evidence>
<feature type="transmembrane region" description="Helical" evidence="9">
    <location>
        <begin position="311"/>
        <end position="334"/>
    </location>
</feature>
<evidence type="ECO:0000256" key="9">
    <source>
        <dbReference type="SAM" id="Phobius"/>
    </source>
</evidence>
<keyword evidence="6 9" id="KW-0472">Membrane</keyword>
<protein>
    <submittedName>
        <fullName evidence="13">Protein FAM171A2 isoform A</fullName>
    </submittedName>
</protein>
<feature type="domain" description="FAM171 C-terminal" evidence="12">
    <location>
        <begin position="375"/>
        <end position="876"/>
    </location>
</feature>
<dbReference type="InterPro" id="IPR018890">
    <property type="entry name" value="FAM171"/>
</dbReference>
<evidence type="ECO:0000259" key="12">
    <source>
        <dbReference type="Pfam" id="PF20771"/>
    </source>
</evidence>
<feature type="compositionally biased region" description="Basic and acidic residues" evidence="8">
    <location>
        <begin position="857"/>
        <end position="871"/>
    </location>
</feature>
<feature type="region of interest" description="Disordered" evidence="8">
    <location>
        <begin position="414"/>
        <end position="444"/>
    </location>
</feature>
<comment type="subcellular location">
    <subcellularLocation>
        <location evidence="1">Membrane</location>
        <topology evidence="1">Single-pass type I membrane protein</topology>
    </subcellularLocation>
</comment>
<keyword evidence="4 10" id="KW-0732">Signal</keyword>
<feature type="region of interest" description="Disordered" evidence="8">
    <location>
        <begin position="637"/>
        <end position="658"/>
    </location>
</feature>
<dbReference type="Pfam" id="PF20771">
    <property type="entry name" value="FAM171A1-2-B_C"/>
    <property type="match status" value="1"/>
</dbReference>
<keyword evidence="7" id="KW-0325">Glycoprotein</keyword>
<evidence type="ECO:0000256" key="8">
    <source>
        <dbReference type="SAM" id="MobiDB-lite"/>
    </source>
</evidence>
<gene>
    <name evidence="13" type="primary">FAM171A2</name>
    <name evidence="13" type="ORF">Y1Q_0018375</name>
</gene>
<dbReference type="EMBL" id="AKHW03000499">
    <property type="protein sequence ID" value="KYO46602.1"/>
    <property type="molecule type" value="Genomic_DNA"/>
</dbReference>
<dbReference type="PANTHER" id="PTHR31626:SF3">
    <property type="entry name" value="PROTEIN FAM171A2"/>
    <property type="match status" value="1"/>
</dbReference>
<comment type="similarity">
    <text evidence="2">Belongs to the FAM171 family.</text>
</comment>
<feature type="compositionally biased region" description="Basic and acidic residues" evidence="8">
    <location>
        <begin position="739"/>
        <end position="754"/>
    </location>
</feature>
<evidence type="ECO:0000256" key="5">
    <source>
        <dbReference type="ARBA" id="ARBA00022989"/>
    </source>
</evidence>
<dbReference type="CTD" id="284069"/>
<dbReference type="GeneID" id="102571806"/>
<evidence type="ECO:0000256" key="7">
    <source>
        <dbReference type="ARBA" id="ARBA00023180"/>
    </source>
</evidence>
<dbReference type="Proteomes" id="UP000050525">
    <property type="component" value="Unassembled WGS sequence"/>
</dbReference>
<feature type="compositionally biased region" description="Acidic residues" evidence="8">
    <location>
        <begin position="843"/>
        <end position="856"/>
    </location>
</feature>
<organism evidence="13 14">
    <name type="scientific">Alligator mississippiensis</name>
    <name type="common">American alligator</name>
    <dbReference type="NCBI Taxonomy" id="8496"/>
    <lineage>
        <taxon>Eukaryota</taxon>
        <taxon>Metazoa</taxon>
        <taxon>Chordata</taxon>
        <taxon>Craniata</taxon>
        <taxon>Vertebrata</taxon>
        <taxon>Euteleostomi</taxon>
        <taxon>Archelosauria</taxon>
        <taxon>Archosauria</taxon>
        <taxon>Crocodylia</taxon>
        <taxon>Alligatoridae</taxon>
        <taxon>Alligatorinae</taxon>
        <taxon>Alligator</taxon>
    </lineage>
</organism>
<name>A0A151PC27_ALLMI</name>
<keyword evidence="3 9" id="KW-0812">Transmembrane</keyword>
<feature type="compositionally biased region" description="Low complexity" evidence="8">
    <location>
        <begin position="758"/>
        <end position="770"/>
    </location>
</feature>
<dbReference type="RefSeq" id="XP_019331465.1">
    <property type="nucleotide sequence ID" value="XM_019475920.2"/>
</dbReference>
<feature type="signal peptide" evidence="10">
    <location>
        <begin position="1"/>
        <end position="27"/>
    </location>
</feature>
<evidence type="ECO:0000313" key="14">
    <source>
        <dbReference type="Proteomes" id="UP000050525"/>
    </source>
</evidence>
<feature type="region of interest" description="Disordered" evidence="8">
    <location>
        <begin position="474"/>
        <end position="527"/>
    </location>
</feature>
<evidence type="ECO:0000256" key="1">
    <source>
        <dbReference type="ARBA" id="ARBA00004479"/>
    </source>
</evidence>
<dbReference type="InterPro" id="IPR048530">
    <property type="entry name" value="FAM171_N"/>
</dbReference>
<evidence type="ECO:0000256" key="2">
    <source>
        <dbReference type="ARBA" id="ARBA00006818"/>
    </source>
</evidence>
<evidence type="ECO:0000256" key="6">
    <source>
        <dbReference type="ARBA" id="ARBA00023136"/>
    </source>
</evidence>
<dbReference type="PANTHER" id="PTHR31626">
    <property type="entry name" value="SUSHI DOMAIN-CONTAINING PROTEIN"/>
    <property type="match status" value="1"/>
</dbReference>
<feature type="chain" id="PRO_5007586892" evidence="10">
    <location>
        <begin position="28"/>
        <end position="878"/>
    </location>
</feature>